<feature type="domain" description="Histidine kinase" evidence="16">
    <location>
        <begin position="279"/>
        <end position="466"/>
    </location>
</feature>
<keyword evidence="13 15" id="KW-0472">Membrane</keyword>
<evidence type="ECO:0000256" key="3">
    <source>
        <dbReference type="ARBA" id="ARBA00012438"/>
    </source>
</evidence>
<organism evidence="18 19">
    <name type="scientific">Symbiobacterium thermophilum (strain DSM 24528 / JCM 14929 / IAM 14863 / T)</name>
    <dbReference type="NCBI Taxonomy" id="292459"/>
    <lineage>
        <taxon>Bacteria</taxon>
        <taxon>Bacillati</taxon>
        <taxon>Bacillota</taxon>
        <taxon>Clostridia</taxon>
        <taxon>Eubacteriales</taxon>
        <taxon>Symbiobacteriaceae</taxon>
        <taxon>Symbiobacterium</taxon>
    </lineage>
</organism>
<sequence>MRRQEASGRPRLRVFGIRAKLISVLLALTIALGLVSILQLQATLPRTLREELDKRALSIARNVALRVTDPLLTANPLEVREILADVQATNPDVRYAFVLDSRGRLVAHTFAGGFPRDLLTQRPAAPDRTEDVQWLLSEEGVIHDATALIVDGLAGHVRVGLSEAHLMAMLRDMRRRQMLTLALACVLAVLLGYLGIWKVTVRVPQLVRAAQAVGRGDLTVRVRPGPADEFGHLAEAFNQMVRDLARTRALVVRKEAARKALLQKVLTAQEEERARISRELHDEVGQALTGLIVGLRVLEEGDAERQSQVTYLRDLAAGTLESVRRLSRDLRPAVLDDIGLVAAIRRYAGDFARYHGIEGTVQVVGDESVRLPPVVETTLYRITQEALTNVARHSQARHFGIVLDLRGPDVRLVIEDDGRGFDPGAPREGTGLTGISERLALVSGRMTIESSPESGTTLFIAVPREKEDESDAHLDRR</sequence>
<evidence type="ECO:0000256" key="12">
    <source>
        <dbReference type="ARBA" id="ARBA00023012"/>
    </source>
</evidence>
<evidence type="ECO:0000256" key="14">
    <source>
        <dbReference type="SAM" id="MobiDB-lite"/>
    </source>
</evidence>
<dbReference type="InterPro" id="IPR050482">
    <property type="entry name" value="Sensor_HK_TwoCompSys"/>
</dbReference>
<dbReference type="eggNOG" id="COG4585">
    <property type="taxonomic scope" value="Bacteria"/>
</dbReference>
<evidence type="ECO:0000313" key="18">
    <source>
        <dbReference type="EMBL" id="BAD42203.1"/>
    </source>
</evidence>
<dbReference type="PROSITE" id="PS50885">
    <property type="entry name" value="HAMP"/>
    <property type="match status" value="1"/>
</dbReference>
<evidence type="ECO:0000256" key="8">
    <source>
        <dbReference type="ARBA" id="ARBA00022741"/>
    </source>
</evidence>
<feature type="compositionally biased region" description="Basic and acidic residues" evidence="14">
    <location>
        <begin position="463"/>
        <end position="477"/>
    </location>
</feature>
<dbReference type="Proteomes" id="UP000000417">
    <property type="component" value="Chromosome"/>
</dbReference>
<evidence type="ECO:0000256" key="15">
    <source>
        <dbReference type="SAM" id="Phobius"/>
    </source>
</evidence>
<dbReference type="eggNOG" id="COG3290">
    <property type="taxonomic scope" value="Bacteria"/>
</dbReference>
<keyword evidence="7 15" id="KW-0812">Transmembrane</keyword>
<dbReference type="EC" id="2.7.13.3" evidence="3"/>
<dbReference type="AlphaFoldDB" id="Q67JE7"/>
<dbReference type="InterPro" id="IPR036890">
    <property type="entry name" value="HATPase_C_sf"/>
</dbReference>
<dbReference type="GO" id="GO:0046983">
    <property type="term" value="F:protein dimerization activity"/>
    <property type="evidence" value="ECO:0007669"/>
    <property type="project" value="InterPro"/>
</dbReference>
<dbReference type="GO" id="GO:0005886">
    <property type="term" value="C:plasma membrane"/>
    <property type="evidence" value="ECO:0007669"/>
    <property type="project" value="UniProtKB-SubCell"/>
</dbReference>
<evidence type="ECO:0000256" key="7">
    <source>
        <dbReference type="ARBA" id="ARBA00022692"/>
    </source>
</evidence>
<dbReference type="Gene3D" id="6.10.340.10">
    <property type="match status" value="1"/>
</dbReference>
<dbReference type="OrthoDB" id="9781904at2"/>
<dbReference type="Pfam" id="PF00672">
    <property type="entry name" value="HAMP"/>
    <property type="match status" value="1"/>
</dbReference>
<keyword evidence="8" id="KW-0547">Nucleotide-binding</keyword>
<dbReference type="InterPro" id="IPR005467">
    <property type="entry name" value="His_kinase_dom"/>
</dbReference>
<dbReference type="PANTHER" id="PTHR24421:SF10">
    <property type="entry name" value="NITRATE_NITRITE SENSOR PROTEIN NARQ"/>
    <property type="match status" value="1"/>
</dbReference>
<protein>
    <recommendedName>
        <fullName evidence="3">histidine kinase</fullName>
        <ecNumber evidence="3">2.7.13.3</ecNumber>
    </recommendedName>
</protein>
<dbReference type="InterPro" id="IPR003594">
    <property type="entry name" value="HATPase_dom"/>
</dbReference>
<evidence type="ECO:0000256" key="9">
    <source>
        <dbReference type="ARBA" id="ARBA00022777"/>
    </source>
</evidence>
<dbReference type="SUPFAM" id="SSF158472">
    <property type="entry name" value="HAMP domain-like"/>
    <property type="match status" value="1"/>
</dbReference>
<gene>
    <name evidence="18" type="ordered locus">STH3221</name>
</gene>
<dbReference type="Gene3D" id="3.30.565.10">
    <property type="entry name" value="Histidine kinase-like ATPase, C-terminal domain"/>
    <property type="match status" value="1"/>
</dbReference>
<accession>Q67JE7</accession>
<evidence type="ECO:0000256" key="6">
    <source>
        <dbReference type="ARBA" id="ARBA00022679"/>
    </source>
</evidence>
<dbReference type="InterPro" id="IPR017204">
    <property type="entry name" value="Sig_transdc_His_kin_STH3221"/>
</dbReference>
<dbReference type="PIRSF" id="PIRSF037433">
    <property type="entry name" value="STHK_STH3221_prd"/>
    <property type="match status" value="1"/>
</dbReference>
<evidence type="ECO:0000259" key="16">
    <source>
        <dbReference type="PROSITE" id="PS50109"/>
    </source>
</evidence>
<proteinExistence type="predicted"/>
<comment type="subcellular location">
    <subcellularLocation>
        <location evidence="2">Cell membrane</location>
        <topology evidence="2">Multi-pass membrane protein</topology>
    </subcellularLocation>
</comment>
<dbReference type="Pfam" id="PF07730">
    <property type="entry name" value="HisKA_3"/>
    <property type="match status" value="1"/>
</dbReference>
<dbReference type="SMART" id="SM00387">
    <property type="entry name" value="HATPase_c"/>
    <property type="match status" value="1"/>
</dbReference>
<evidence type="ECO:0000256" key="5">
    <source>
        <dbReference type="ARBA" id="ARBA00022553"/>
    </source>
</evidence>
<evidence type="ECO:0000256" key="1">
    <source>
        <dbReference type="ARBA" id="ARBA00000085"/>
    </source>
</evidence>
<keyword evidence="19" id="KW-1185">Reference proteome</keyword>
<evidence type="ECO:0000256" key="11">
    <source>
        <dbReference type="ARBA" id="ARBA00022989"/>
    </source>
</evidence>
<evidence type="ECO:0000256" key="13">
    <source>
        <dbReference type="ARBA" id="ARBA00023136"/>
    </source>
</evidence>
<dbReference type="SMART" id="SM00304">
    <property type="entry name" value="HAMP"/>
    <property type="match status" value="1"/>
</dbReference>
<feature type="transmembrane region" description="Helical" evidence="15">
    <location>
        <begin position="20"/>
        <end position="40"/>
    </location>
</feature>
<dbReference type="STRING" id="292459.STH3221"/>
<keyword evidence="10" id="KW-0067">ATP-binding</keyword>
<dbReference type="Gene3D" id="1.20.5.1930">
    <property type="match status" value="1"/>
</dbReference>
<dbReference type="EMBL" id="AP006840">
    <property type="protein sequence ID" value="BAD42203.1"/>
    <property type="molecule type" value="Genomic_DNA"/>
</dbReference>
<dbReference type="InterPro" id="IPR033463">
    <property type="entry name" value="sCache_3"/>
</dbReference>
<evidence type="ECO:0000259" key="17">
    <source>
        <dbReference type="PROSITE" id="PS50885"/>
    </source>
</evidence>
<dbReference type="Pfam" id="PF17203">
    <property type="entry name" value="sCache_3_2"/>
    <property type="match status" value="1"/>
</dbReference>
<dbReference type="InterPro" id="IPR003660">
    <property type="entry name" value="HAMP_dom"/>
</dbReference>
<comment type="catalytic activity">
    <reaction evidence="1">
        <text>ATP + protein L-histidine = ADP + protein N-phospho-L-histidine.</text>
        <dbReference type="EC" id="2.7.13.3"/>
    </reaction>
</comment>
<dbReference type="KEGG" id="sth:STH3221"/>
<keyword evidence="4" id="KW-1003">Cell membrane</keyword>
<evidence type="ECO:0000256" key="2">
    <source>
        <dbReference type="ARBA" id="ARBA00004651"/>
    </source>
</evidence>
<keyword evidence="6" id="KW-0808">Transferase</keyword>
<dbReference type="PANTHER" id="PTHR24421">
    <property type="entry name" value="NITRATE/NITRITE SENSOR PROTEIN NARX-RELATED"/>
    <property type="match status" value="1"/>
</dbReference>
<feature type="region of interest" description="Disordered" evidence="14">
    <location>
        <begin position="454"/>
        <end position="477"/>
    </location>
</feature>
<evidence type="ECO:0000313" key="19">
    <source>
        <dbReference type="Proteomes" id="UP000000417"/>
    </source>
</evidence>
<evidence type="ECO:0000256" key="4">
    <source>
        <dbReference type="ARBA" id="ARBA00022475"/>
    </source>
</evidence>
<feature type="transmembrane region" description="Helical" evidence="15">
    <location>
        <begin position="178"/>
        <end position="197"/>
    </location>
</feature>
<dbReference type="GO" id="GO:0005524">
    <property type="term" value="F:ATP binding"/>
    <property type="evidence" value="ECO:0007669"/>
    <property type="project" value="UniProtKB-KW"/>
</dbReference>
<dbReference type="InterPro" id="IPR011712">
    <property type="entry name" value="Sig_transdc_His_kin_sub3_dim/P"/>
</dbReference>
<dbReference type="eggNOG" id="COG2770">
    <property type="taxonomic scope" value="Bacteria"/>
</dbReference>
<keyword evidence="9 18" id="KW-0418">Kinase</keyword>
<dbReference type="Pfam" id="PF02518">
    <property type="entry name" value="HATPase_c"/>
    <property type="match status" value="1"/>
</dbReference>
<keyword evidence="5" id="KW-0597">Phosphoprotein</keyword>
<evidence type="ECO:0000256" key="10">
    <source>
        <dbReference type="ARBA" id="ARBA00022840"/>
    </source>
</evidence>
<keyword evidence="11 15" id="KW-1133">Transmembrane helix</keyword>
<dbReference type="CDD" id="cd06225">
    <property type="entry name" value="HAMP"/>
    <property type="match status" value="1"/>
</dbReference>
<feature type="domain" description="HAMP" evidence="17">
    <location>
        <begin position="197"/>
        <end position="249"/>
    </location>
</feature>
<reference evidence="18 19" key="1">
    <citation type="journal article" date="2004" name="Nucleic Acids Res.">
        <title>Genome sequence of Symbiobacterium thermophilum, an uncultivable bacterium that depends on microbial commensalism.</title>
        <authorList>
            <person name="Ueda K."/>
            <person name="Yamashita A."/>
            <person name="Ishikawa J."/>
            <person name="Shimada M."/>
            <person name="Watsuji T."/>
            <person name="Morimura K."/>
            <person name="Ikeda H."/>
            <person name="Hattori M."/>
            <person name="Beppu T."/>
        </authorList>
    </citation>
    <scope>NUCLEOTIDE SEQUENCE [LARGE SCALE GENOMIC DNA]</scope>
    <source>
        <strain evidence="19">T / IAM 14863</strain>
    </source>
</reference>
<dbReference type="HOGENOM" id="CLU_031034_0_0_9"/>
<dbReference type="GO" id="GO:0000155">
    <property type="term" value="F:phosphorelay sensor kinase activity"/>
    <property type="evidence" value="ECO:0007669"/>
    <property type="project" value="InterPro"/>
</dbReference>
<keyword evidence="12" id="KW-0902">Two-component regulatory system</keyword>
<dbReference type="CDD" id="cd16917">
    <property type="entry name" value="HATPase_UhpB-NarQ-NarX-like"/>
    <property type="match status" value="1"/>
</dbReference>
<dbReference type="SUPFAM" id="SSF55874">
    <property type="entry name" value="ATPase domain of HSP90 chaperone/DNA topoisomerase II/histidine kinase"/>
    <property type="match status" value="1"/>
</dbReference>
<dbReference type="PROSITE" id="PS50109">
    <property type="entry name" value="HIS_KIN"/>
    <property type="match status" value="1"/>
</dbReference>
<dbReference type="RefSeq" id="WP_011197334.1">
    <property type="nucleotide sequence ID" value="NC_006177.1"/>
</dbReference>
<name>Q67JE7_SYMTH</name>